<reference evidence="7" key="1">
    <citation type="journal article" date="2019" name="Int. J. Syst. Evol. Microbiol.">
        <title>The Global Catalogue of Microorganisms (GCM) 10K type strain sequencing project: providing services to taxonomists for standard genome sequencing and annotation.</title>
        <authorList>
            <consortium name="The Broad Institute Genomics Platform"/>
            <consortium name="The Broad Institute Genome Sequencing Center for Infectious Disease"/>
            <person name="Wu L."/>
            <person name="Ma J."/>
        </authorList>
    </citation>
    <scope>NUCLEOTIDE SEQUENCE [LARGE SCALE GENOMIC DNA]</scope>
    <source>
        <strain evidence="7">CGMCC 1.18575</strain>
    </source>
</reference>
<sequence>MHIQNWTPWALAAWASLIVPITVVAVWSSSWWSYAFLALWTLGIVLGSVRLAKRWHNGHNDRIVTQAQLSTIRTLSHHRHDWMNELQILYGYLRLSKPDKAIAIVDRIRERMEQDSRVSQIGDPELATFLLSFRTMCDTVRLEVAVQNGFQFDRNADQSDRLAKAIIGIVGVIRYRAASSVNGVENVLKLGFSRDGSDVTVSLSYEGELAAADSVVPEMEKCVEGLGTIRVVENETGLTGQARTMVVRFPVSA</sequence>
<evidence type="ECO:0000256" key="3">
    <source>
        <dbReference type="ARBA" id="ARBA00022777"/>
    </source>
</evidence>
<feature type="transmembrane region" description="Helical" evidence="4">
    <location>
        <begin position="34"/>
        <end position="52"/>
    </location>
</feature>
<dbReference type="SUPFAM" id="SSF55890">
    <property type="entry name" value="Sporulation response regulatory protein Spo0B"/>
    <property type="match status" value="1"/>
</dbReference>
<keyword evidence="3" id="KW-0418">Kinase</keyword>
<evidence type="ECO:0000256" key="1">
    <source>
        <dbReference type="ARBA" id="ARBA00022553"/>
    </source>
</evidence>
<gene>
    <name evidence="6" type="ORF">ACFPOF_04940</name>
</gene>
<feature type="transmembrane region" description="Helical" evidence="4">
    <location>
        <begin position="9"/>
        <end position="28"/>
    </location>
</feature>
<proteinExistence type="predicted"/>
<evidence type="ECO:0000256" key="2">
    <source>
        <dbReference type="ARBA" id="ARBA00022679"/>
    </source>
</evidence>
<dbReference type="EMBL" id="JBHSMI010000009">
    <property type="protein sequence ID" value="MFC5402077.1"/>
    <property type="molecule type" value="Genomic_DNA"/>
</dbReference>
<keyword evidence="4" id="KW-0812">Transmembrane</keyword>
<keyword evidence="7" id="KW-1185">Reference proteome</keyword>
<dbReference type="InterPro" id="IPR016120">
    <property type="entry name" value="Sig_transdc_His_kin_SpoOB"/>
</dbReference>
<organism evidence="6 7">
    <name type="scientific">Cohnella soli</name>
    <dbReference type="NCBI Taxonomy" id="425005"/>
    <lineage>
        <taxon>Bacteria</taxon>
        <taxon>Bacillati</taxon>
        <taxon>Bacillota</taxon>
        <taxon>Bacilli</taxon>
        <taxon>Bacillales</taxon>
        <taxon>Paenibacillaceae</taxon>
        <taxon>Cohnella</taxon>
    </lineage>
</organism>
<feature type="domain" description="SpoOB alpha-helical" evidence="5">
    <location>
        <begin position="71"/>
        <end position="120"/>
    </location>
</feature>
<name>A0ABW0HPT3_9BACL</name>
<evidence type="ECO:0000256" key="4">
    <source>
        <dbReference type="SAM" id="Phobius"/>
    </source>
</evidence>
<keyword evidence="2" id="KW-0808">Transferase</keyword>
<keyword evidence="4" id="KW-0472">Membrane</keyword>
<evidence type="ECO:0000313" key="7">
    <source>
        <dbReference type="Proteomes" id="UP001596113"/>
    </source>
</evidence>
<keyword evidence="4" id="KW-1133">Transmembrane helix</keyword>
<protein>
    <submittedName>
        <fullName evidence="6">Spo0B domain-containing protein</fullName>
    </submittedName>
</protein>
<accession>A0ABW0HPT3</accession>
<dbReference type="RefSeq" id="WP_378130182.1">
    <property type="nucleotide sequence ID" value="NZ_JBHSMI010000009.1"/>
</dbReference>
<dbReference type="Pfam" id="PF14689">
    <property type="entry name" value="SPOB_a"/>
    <property type="match status" value="1"/>
</dbReference>
<dbReference type="Gene3D" id="1.10.287.130">
    <property type="match status" value="1"/>
</dbReference>
<dbReference type="InterPro" id="IPR039506">
    <property type="entry name" value="SPOB_a"/>
</dbReference>
<evidence type="ECO:0000259" key="5">
    <source>
        <dbReference type="Pfam" id="PF14689"/>
    </source>
</evidence>
<evidence type="ECO:0000313" key="6">
    <source>
        <dbReference type="EMBL" id="MFC5402077.1"/>
    </source>
</evidence>
<keyword evidence="1" id="KW-0597">Phosphoprotein</keyword>
<dbReference type="Proteomes" id="UP001596113">
    <property type="component" value="Unassembled WGS sequence"/>
</dbReference>
<comment type="caution">
    <text evidence="6">The sequence shown here is derived from an EMBL/GenBank/DDBJ whole genome shotgun (WGS) entry which is preliminary data.</text>
</comment>